<keyword evidence="16" id="KW-1185">Reference proteome</keyword>
<name>F8EXP8_GRAC1</name>
<keyword evidence="8" id="KW-0408">Iron</keyword>
<dbReference type="SUPFAM" id="SSF57662">
    <property type="entry name" value="Ferredoxin thioredoxin reductase (FTR), catalytic beta chain"/>
    <property type="match status" value="1"/>
</dbReference>
<dbReference type="Gene3D" id="3.90.460.10">
    <property type="entry name" value="Ferredoxin thioredoxin reductase catalytic beta subunit"/>
    <property type="match status" value="1"/>
</dbReference>
<proteinExistence type="inferred from homology"/>
<protein>
    <recommendedName>
        <fullName evidence="4">ferredoxin:thioredoxin reductase</fullName>
        <ecNumber evidence="4">1.8.7.2</ecNumber>
    </recommendedName>
    <alternativeName>
        <fullName evidence="12">Ferredoxin-thioredoxin reductase subunit B</fullName>
    </alternativeName>
</protein>
<accession>F8EXP8</accession>
<dbReference type="OrthoDB" id="9782739at2"/>
<dbReference type="PANTHER" id="PTHR35113:SF1">
    <property type="entry name" value="FERREDOXIN-THIOREDOXIN REDUCTASE CATALYTIC CHAIN, CHLOROPLASTIC"/>
    <property type="match status" value="1"/>
</dbReference>
<keyword evidence="7" id="KW-0560">Oxidoreductase</keyword>
<dbReference type="EC" id="1.8.7.2" evidence="4"/>
<evidence type="ECO:0000256" key="12">
    <source>
        <dbReference type="ARBA" id="ARBA00030295"/>
    </source>
</evidence>
<evidence type="ECO:0000256" key="7">
    <source>
        <dbReference type="ARBA" id="ARBA00023002"/>
    </source>
</evidence>
<keyword evidence="6" id="KW-0479">Metal-binding</keyword>
<feature type="compositionally biased region" description="Basic and acidic residues" evidence="14">
    <location>
        <begin position="103"/>
        <end position="115"/>
    </location>
</feature>
<dbReference type="KEGG" id="scd:Spica_1485"/>
<evidence type="ECO:0000256" key="1">
    <source>
        <dbReference type="ARBA" id="ARBA00001966"/>
    </source>
</evidence>
<evidence type="ECO:0000313" key="16">
    <source>
        <dbReference type="Proteomes" id="UP000000503"/>
    </source>
</evidence>
<feature type="region of interest" description="Disordered" evidence="14">
    <location>
        <begin position="94"/>
        <end position="115"/>
    </location>
</feature>
<evidence type="ECO:0000256" key="5">
    <source>
        <dbReference type="ARBA" id="ARBA00022485"/>
    </source>
</evidence>
<evidence type="ECO:0000256" key="11">
    <source>
        <dbReference type="ARBA" id="ARBA00026011"/>
    </source>
</evidence>
<dbReference type="HOGENOM" id="CLU_169701_0_0_12"/>
<sequence length="115" mass="13343">MKPKSIDETKTFTEMVARKQGWVLTRDSSLYDDLVQGLNTNWNRYGYYLCPCRDTDGSRETDQDIICPCKYAKADIAEYGHCYCSLYWSQSFAVSGKSPQGIPERRFQKETTDRN</sequence>
<comment type="catalytic activity">
    <reaction evidence="13">
        <text>[thioredoxin]-disulfide + 2 reduced [2Fe-2S]-[ferredoxin] + 2 H(+) = [thioredoxin]-dithiol + 2 oxidized [2Fe-2S]-[ferredoxin]</text>
        <dbReference type="Rhea" id="RHEA:42336"/>
        <dbReference type="Rhea" id="RHEA-COMP:10000"/>
        <dbReference type="Rhea" id="RHEA-COMP:10001"/>
        <dbReference type="Rhea" id="RHEA-COMP:10698"/>
        <dbReference type="Rhea" id="RHEA-COMP:10700"/>
        <dbReference type="ChEBI" id="CHEBI:15378"/>
        <dbReference type="ChEBI" id="CHEBI:29950"/>
        <dbReference type="ChEBI" id="CHEBI:33737"/>
        <dbReference type="ChEBI" id="CHEBI:33738"/>
        <dbReference type="ChEBI" id="CHEBI:50058"/>
        <dbReference type="EC" id="1.8.7.2"/>
    </reaction>
</comment>
<evidence type="ECO:0000256" key="8">
    <source>
        <dbReference type="ARBA" id="ARBA00023004"/>
    </source>
</evidence>
<organism evidence="15 16">
    <name type="scientific">Gracilinema caldarium (strain ATCC 51460 / DSM 7334 / H1)</name>
    <name type="common">Treponema caldarium</name>
    <dbReference type="NCBI Taxonomy" id="744872"/>
    <lineage>
        <taxon>Bacteria</taxon>
        <taxon>Pseudomonadati</taxon>
        <taxon>Spirochaetota</taxon>
        <taxon>Spirochaetia</taxon>
        <taxon>Spirochaetales</taxon>
        <taxon>Breznakiellaceae</taxon>
        <taxon>Gracilinema</taxon>
    </lineage>
</organism>
<dbReference type="EMBL" id="CP002868">
    <property type="protein sequence ID" value="AEJ19629.1"/>
    <property type="molecule type" value="Genomic_DNA"/>
</dbReference>
<dbReference type="PANTHER" id="PTHR35113">
    <property type="entry name" value="FERREDOXIN-THIOREDOXIN REDUCTASE CATALYTIC CHAIN, CHLOROPLASTIC"/>
    <property type="match status" value="1"/>
</dbReference>
<dbReference type="AlphaFoldDB" id="F8EXP8"/>
<comment type="subunit">
    <text evidence="11">Heterodimer of subunit A (variable subunit) and subunit B (catalytic subunit). Heterodimeric FTR forms a complex with ferredoxin and thioredoxin.</text>
</comment>
<evidence type="ECO:0000256" key="6">
    <source>
        <dbReference type="ARBA" id="ARBA00022723"/>
    </source>
</evidence>
<dbReference type="Pfam" id="PF02943">
    <property type="entry name" value="FeThRed_B"/>
    <property type="match status" value="1"/>
</dbReference>
<evidence type="ECO:0000256" key="10">
    <source>
        <dbReference type="ARBA" id="ARBA00023157"/>
    </source>
</evidence>
<evidence type="ECO:0000256" key="13">
    <source>
        <dbReference type="ARBA" id="ARBA00048150"/>
    </source>
</evidence>
<keyword evidence="10" id="KW-1015">Disulfide bond</keyword>
<reference evidence="16" key="1">
    <citation type="journal article" date="2013" name="Stand. Genomic Sci.">
        <title>Genome sequence of the thermophilic fresh-water bacterium Spirochaeta caldaria type strain (H1(T)), reclassification of Spirochaeta caldaria, Spirochaeta stenostrepta, and Spirochaeta zuelzerae in the genus Treponema as Treponema caldaria comb. nov., Treponema stenostrepta comb. nov., and Treponema zuelzerae comb. nov., and emendation of the genus Treponema.</title>
        <authorList>
            <person name="Abt B."/>
            <person name="Goker M."/>
            <person name="Scheuner C."/>
            <person name="Han C."/>
            <person name="Lu M."/>
            <person name="Misra M."/>
            <person name="Lapidus A."/>
            <person name="Nolan M."/>
            <person name="Lucas S."/>
            <person name="Hammon N."/>
            <person name="Deshpande S."/>
            <person name="Cheng J.F."/>
            <person name="Tapia R."/>
            <person name="Goodwin L.A."/>
            <person name="Pitluck S."/>
            <person name="Liolios K."/>
            <person name="Pagani I."/>
            <person name="Ivanova N."/>
            <person name="Mavromatis K."/>
            <person name="Mikhailova N."/>
            <person name="Huntemann M."/>
            <person name="Pati A."/>
            <person name="Chen A."/>
            <person name="Palaniappan K."/>
            <person name="Land M."/>
            <person name="Hauser L."/>
            <person name="Jeffries C.D."/>
            <person name="Rohde M."/>
            <person name="Spring S."/>
            <person name="Gronow S."/>
            <person name="Detter J.C."/>
            <person name="Bristow J."/>
            <person name="Eisen J.A."/>
            <person name="Markowitz V."/>
            <person name="Hugenholtz P."/>
            <person name="Kyrpides N.C."/>
            <person name="Woyke T."/>
            <person name="Klenk H.P."/>
        </authorList>
    </citation>
    <scope>NUCLEOTIDE SEQUENCE</scope>
    <source>
        <strain evidence="16">ATCC 51460 / DSM 7334 / H1</strain>
    </source>
</reference>
<dbReference type="Proteomes" id="UP000000503">
    <property type="component" value="Chromosome"/>
</dbReference>
<comment type="function">
    <text evidence="2">Catalytic subunit of the ferredoxin-thioredoxin reductase (FTR), which catalyzes the two-electron reduction of thioredoxins by the electrons provided by reduced ferredoxin.</text>
</comment>
<keyword evidence="9" id="KW-0411">Iron-sulfur</keyword>
<comment type="similarity">
    <text evidence="3">Belongs to the ferredoxin thioredoxin reductase beta subunit family.</text>
</comment>
<dbReference type="GO" id="GO:0051539">
    <property type="term" value="F:4 iron, 4 sulfur cluster binding"/>
    <property type="evidence" value="ECO:0007669"/>
    <property type="project" value="UniProtKB-KW"/>
</dbReference>
<comment type="cofactor">
    <cofactor evidence="1">
        <name>[4Fe-4S] cluster</name>
        <dbReference type="ChEBI" id="CHEBI:49883"/>
    </cofactor>
</comment>
<evidence type="ECO:0000313" key="15">
    <source>
        <dbReference type="EMBL" id="AEJ19629.1"/>
    </source>
</evidence>
<evidence type="ECO:0000256" key="4">
    <source>
        <dbReference type="ARBA" id="ARBA00012358"/>
    </source>
</evidence>
<evidence type="ECO:0000256" key="9">
    <source>
        <dbReference type="ARBA" id="ARBA00023014"/>
    </source>
</evidence>
<dbReference type="GO" id="GO:0016730">
    <property type="term" value="F:oxidoreductase activity, acting on iron-sulfur proteins as donors"/>
    <property type="evidence" value="ECO:0007669"/>
    <property type="project" value="InterPro"/>
</dbReference>
<dbReference type="InterPro" id="IPR004209">
    <property type="entry name" value="FTR_bsu"/>
</dbReference>
<dbReference type="eggNOG" id="COG4802">
    <property type="taxonomic scope" value="Bacteria"/>
</dbReference>
<dbReference type="STRING" id="744872.Spica_1485"/>
<keyword evidence="5" id="KW-0004">4Fe-4S</keyword>
<evidence type="ECO:0000256" key="3">
    <source>
        <dbReference type="ARBA" id="ARBA00007941"/>
    </source>
</evidence>
<evidence type="ECO:0000256" key="14">
    <source>
        <dbReference type="SAM" id="MobiDB-lite"/>
    </source>
</evidence>
<evidence type="ECO:0000256" key="2">
    <source>
        <dbReference type="ARBA" id="ARBA00003945"/>
    </source>
</evidence>
<dbReference type="GO" id="GO:0046872">
    <property type="term" value="F:metal ion binding"/>
    <property type="evidence" value="ECO:0007669"/>
    <property type="project" value="UniProtKB-KW"/>
</dbReference>
<dbReference type="InterPro" id="IPR036644">
    <property type="entry name" value="FTR_bsu_sf"/>
</dbReference>
<gene>
    <name evidence="15" type="ordered locus">Spica_1485</name>
</gene>
<dbReference type="RefSeq" id="WP_013968938.1">
    <property type="nucleotide sequence ID" value="NC_015732.1"/>
</dbReference>